<keyword evidence="3" id="KW-0436">Ligase</keyword>
<evidence type="ECO:0000256" key="3">
    <source>
        <dbReference type="ARBA" id="ARBA00022598"/>
    </source>
</evidence>
<dbReference type="PROSITE" id="PS50862">
    <property type="entry name" value="AA_TRNA_LIGASE_II"/>
    <property type="match status" value="1"/>
</dbReference>
<proteinExistence type="inferred from homology"/>
<dbReference type="PANTHER" id="PTHR22594:SF34">
    <property type="entry name" value="ASPARAGINE--TRNA LIGASE, MITOCHONDRIAL-RELATED"/>
    <property type="match status" value="1"/>
</dbReference>
<evidence type="ECO:0000256" key="6">
    <source>
        <dbReference type="ARBA" id="ARBA00022917"/>
    </source>
</evidence>
<dbReference type="InterPro" id="IPR002312">
    <property type="entry name" value="Asp/Asn-tRNA-synth_IIb"/>
</dbReference>
<reference evidence="9" key="1">
    <citation type="journal article" date="2014" name="Front. Microbiol.">
        <title>High frequency of phylogenetically diverse reductive dehalogenase-homologous genes in deep subseafloor sedimentary metagenomes.</title>
        <authorList>
            <person name="Kawai M."/>
            <person name="Futagami T."/>
            <person name="Toyoda A."/>
            <person name="Takaki Y."/>
            <person name="Nishi S."/>
            <person name="Hori S."/>
            <person name="Arai W."/>
            <person name="Tsubouchi T."/>
            <person name="Morono Y."/>
            <person name="Uchiyama I."/>
            <person name="Ito T."/>
            <person name="Fujiyama A."/>
            <person name="Inagaki F."/>
            <person name="Takami H."/>
        </authorList>
    </citation>
    <scope>NUCLEOTIDE SEQUENCE</scope>
    <source>
        <strain evidence="9">Expedition CK06-06</strain>
    </source>
</reference>
<dbReference type="CDD" id="cd00776">
    <property type="entry name" value="AsxRS_core"/>
    <property type="match status" value="1"/>
</dbReference>
<dbReference type="EMBL" id="BARS01004280">
    <property type="protein sequence ID" value="GAF75727.1"/>
    <property type="molecule type" value="Genomic_DNA"/>
</dbReference>
<dbReference type="Gene3D" id="3.30.930.10">
    <property type="entry name" value="Bira Bifunctional Protein, Domain 2"/>
    <property type="match status" value="1"/>
</dbReference>
<dbReference type="PANTHER" id="PTHR22594">
    <property type="entry name" value="ASPARTYL/LYSYL-TRNA SYNTHETASE"/>
    <property type="match status" value="1"/>
</dbReference>
<keyword evidence="4" id="KW-0547">Nucleotide-binding</keyword>
<evidence type="ECO:0000256" key="5">
    <source>
        <dbReference type="ARBA" id="ARBA00022840"/>
    </source>
</evidence>
<dbReference type="InterPro" id="IPR006195">
    <property type="entry name" value="aa-tRNA-synth_II"/>
</dbReference>
<dbReference type="PRINTS" id="PR01042">
    <property type="entry name" value="TRNASYNTHASP"/>
</dbReference>
<evidence type="ECO:0000256" key="2">
    <source>
        <dbReference type="ARBA" id="ARBA00012816"/>
    </source>
</evidence>
<protein>
    <recommendedName>
        <fullName evidence="2">asparagine--tRNA ligase</fullName>
        <ecNumber evidence="2">6.1.1.22</ecNumber>
    </recommendedName>
</protein>
<dbReference type="Pfam" id="PF00152">
    <property type="entry name" value="tRNA-synt_2"/>
    <property type="match status" value="1"/>
</dbReference>
<keyword evidence="5" id="KW-0067">ATP-binding</keyword>
<dbReference type="InterPro" id="IPR045864">
    <property type="entry name" value="aa-tRNA-synth_II/BPL/LPL"/>
</dbReference>
<dbReference type="GO" id="GO:0005524">
    <property type="term" value="F:ATP binding"/>
    <property type="evidence" value="ECO:0007669"/>
    <property type="project" value="UniProtKB-KW"/>
</dbReference>
<feature type="non-terminal residue" evidence="9">
    <location>
        <position position="1"/>
    </location>
</feature>
<dbReference type="AlphaFoldDB" id="X0SIK7"/>
<feature type="domain" description="Aminoacyl-transfer RNA synthetases class-II family profile" evidence="8">
    <location>
        <begin position="74"/>
        <end position="363"/>
    </location>
</feature>
<name>X0SIK7_9ZZZZ</name>
<dbReference type="SUPFAM" id="SSF55681">
    <property type="entry name" value="Class II aaRS and biotin synthetases"/>
    <property type="match status" value="1"/>
</dbReference>
<keyword evidence="7" id="KW-0030">Aminoacyl-tRNA synthetase</keyword>
<comment type="similarity">
    <text evidence="1">Belongs to the class-II aminoacyl-tRNA synthetase family.</text>
</comment>
<dbReference type="InterPro" id="IPR004522">
    <property type="entry name" value="Asn-tRNA-ligase"/>
</dbReference>
<organism evidence="9">
    <name type="scientific">marine sediment metagenome</name>
    <dbReference type="NCBI Taxonomy" id="412755"/>
    <lineage>
        <taxon>unclassified sequences</taxon>
        <taxon>metagenomes</taxon>
        <taxon>ecological metagenomes</taxon>
    </lineage>
</organism>
<accession>X0SIK7</accession>
<dbReference type="InterPro" id="IPR004364">
    <property type="entry name" value="Aa-tRNA-synt_II"/>
</dbReference>
<evidence type="ECO:0000256" key="7">
    <source>
        <dbReference type="ARBA" id="ARBA00023146"/>
    </source>
</evidence>
<dbReference type="NCBIfam" id="NF003037">
    <property type="entry name" value="PRK03932.1"/>
    <property type="match status" value="1"/>
</dbReference>
<keyword evidence="6" id="KW-0648">Protein biosynthesis</keyword>
<dbReference type="NCBIfam" id="TIGR00457">
    <property type="entry name" value="asnS"/>
    <property type="match status" value="1"/>
</dbReference>
<dbReference type="GO" id="GO:0004816">
    <property type="term" value="F:asparagine-tRNA ligase activity"/>
    <property type="evidence" value="ECO:0007669"/>
    <property type="project" value="UniProtKB-EC"/>
</dbReference>
<sequence>FKKFDTLTQESSLIVRGGIKEDKRAPGGFELTIKDVEILQVADEYPITPKAHSTPFLMEHRHLWLRSQKQHAILQIRTELIKAIRDFFDDRAFRLMDTPILTPSACEGTTTLFETDYFDQKAFLSQSGQLYNEATAMAFGKVYCFGPTFRAEKSKTRKHLIEFWMVEPEVAFATLEDIIELGEDLIVYIMERILEQNKKELEVLERDTKPLERIKKSFPRLTYDEAQKMLKKKGSKMEWGDDFGAPEEALISEIFDLPVSITHFPAKIKAFYMQPDEKRPELALGVDMLASEGYGEIIGGGQRIHDLDLLEKKIKEFKLPRKDYEWYLDLRKYGSVPHSGFGLGIERMLAWICKINHIRETIPFPRLLYKIYP</sequence>
<comment type="caution">
    <text evidence="9">The sequence shown here is derived from an EMBL/GenBank/DDBJ whole genome shotgun (WGS) entry which is preliminary data.</text>
</comment>
<dbReference type="EC" id="6.1.1.22" evidence="2"/>
<evidence type="ECO:0000313" key="9">
    <source>
        <dbReference type="EMBL" id="GAF75727.1"/>
    </source>
</evidence>
<evidence type="ECO:0000259" key="8">
    <source>
        <dbReference type="PROSITE" id="PS50862"/>
    </source>
</evidence>
<evidence type="ECO:0000256" key="1">
    <source>
        <dbReference type="ARBA" id="ARBA00008226"/>
    </source>
</evidence>
<evidence type="ECO:0000256" key="4">
    <source>
        <dbReference type="ARBA" id="ARBA00022741"/>
    </source>
</evidence>
<gene>
    <name evidence="9" type="ORF">S01H1_08335</name>
</gene>
<dbReference type="GO" id="GO:0006421">
    <property type="term" value="P:asparaginyl-tRNA aminoacylation"/>
    <property type="evidence" value="ECO:0007669"/>
    <property type="project" value="InterPro"/>
</dbReference>